<keyword evidence="7 10" id="KW-1133">Transmembrane helix</keyword>
<evidence type="ECO:0000256" key="5">
    <source>
        <dbReference type="ARBA" id="ARBA00022692"/>
    </source>
</evidence>
<feature type="transmembrane region" description="Helical" evidence="10">
    <location>
        <begin position="122"/>
        <end position="141"/>
    </location>
</feature>
<keyword evidence="4" id="KW-0997">Cell inner membrane</keyword>
<name>A0A401ZBV5_9CHLR</name>
<feature type="transmembrane region" description="Helical" evidence="10">
    <location>
        <begin position="176"/>
        <end position="198"/>
    </location>
</feature>
<keyword evidence="3" id="KW-1003">Cell membrane</keyword>
<dbReference type="GO" id="GO:0020037">
    <property type="term" value="F:heme binding"/>
    <property type="evidence" value="ECO:0007669"/>
    <property type="project" value="InterPro"/>
</dbReference>
<feature type="transmembrane region" description="Helical" evidence="10">
    <location>
        <begin position="210"/>
        <end position="230"/>
    </location>
</feature>
<feature type="transmembrane region" description="Helical" evidence="10">
    <location>
        <begin position="274"/>
        <end position="292"/>
    </location>
</feature>
<feature type="transmembrane region" description="Helical" evidence="10">
    <location>
        <begin position="352"/>
        <end position="375"/>
    </location>
</feature>
<feature type="transmembrane region" description="Helical" evidence="10">
    <location>
        <begin position="395"/>
        <end position="414"/>
    </location>
</feature>
<dbReference type="InterPro" id="IPR002541">
    <property type="entry name" value="Cyt_c_assembly"/>
</dbReference>
<feature type="transmembrane region" description="Helical" evidence="10">
    <location>
        <begin position="449"/>
        <end position="469"/>
    </location>
</feature>
<dbReference type="Proteomes" id="UP000287224">
    <property type="component" value="Unassembled WGS sequence"/>
</dbReference>
<feature type="transmembrane region" description="Helical" evidence="10">
    <location>
        <begin position="6"/>
        <end position="30"/>
    </location>
</feature>
<feature type="transmembrane region" description="Helical" evidence="10">
    <location>
        <begin position="250"/>
        <end position="267"/>
    </location>
</feature>
<accession>A0A401ZBV5</accession>
<dbReference type="AlphaFoldDB" id="A0A401ZBV5"/>
<dbReference type="Pfam" id="PF16327">
    <property type="entry name" value="CcmF_C"/>
    <property type="match status" value="1"/>
</dbReference>
<keyword evidence="5 10" id="KW-0812">Transmembrane</keyword>
<dbReference type="EMBL" id="BIFQ01000001">
    <property type="protein sequence ID" value="GCE04283.1"/>
    <property type="molecule type" value="Genomic_DNA"/>
</dbReference>
<dbReference type="PANTHER" id="PTHR43653:SF1">
    <property type="entry name" value="CYTOCHROME C-TYPE BIOGENESIS PROTEIN CCMF"/>
    <property type="match status" value="1"/>
</dbReference>
<dbReference type="GO" id="GO:0015232">
    <property type="term" value="F:heme transmembrane transporter activity"/>
    <property type="evidence" value="ECO:0007669"/>
    <property type="project" value="InterPro"/>
</dbReference>
<dbReference type="PRINTS" id="PR01411">
    <property type="entry name" value="CCMFBIOGNSIS"/>
</dbReference>
<dbReference type="InterPro" id="IPR003568">
    <property type="entry name" value="Cyt_c_biogenesis_CcmF"/>
</dbReference>
<comment type="subcellular location">
    <subcellularLocation>
        <location evidence="1">Cell inner membrane</location>
        <topology evidence="1">Multi-pass membrane protein</topology>
    </subcellularLocation>
</comment>
<evidence type="ECO:0000256" key="4">
    <source>
        <dbReference type="ARBA" id="ARBA00022519"/>
    </source>
</evidence>
<feature type="transmembrane region" description="Helical" evidence="10">
    <location>
        <begin position="625"/>
        <end position="644"/>
    </location>
</feature>
<comment type="caution">
    <text evidence="13">The sequence shown here is derived from an EMBL/GenBank/DDBJ whole genome shotgun (WGS) entry which is preliminary data.</text>
</comment>
<feature type="transmembrane region" description="Helical" evidence="10">
    <location>
        <begin position="497"/>
        <end position="519"/>
    </location>
</feature>
<evidence type="ECO:0000256" key="2">
    <source>
        <dbReference type="ARBA" id="ARBA00009186"/>
    </source>
</evidence>
<feature type="transmembrane region" description="Helical" evidence="10">
    <location>
        <begin position="312"/>
        <end position="331"/>
    </location>
</feature>
<evidence type="ECO:0000259" key="11">
    <source>
        <dbReference type="Pfam" id="PF01578"/>
    </source>
</evidence>
<dbReference type="PRINTS" id="PR01410">
    <property type="entry name" value="CCBIOGENESIS"/>
</dbReference>
<dbReference type="PANTHER" id="PTHR43653">
    <property type="entry name" value="CYTOCHROME C ASSEMBLY PROTEIN-RELATED"/>
    <property type="match status" value="1"/>
</dbReference>
<evidence type="ECO:0000259" key="12">
    <source>
        <dbReference type="Pfam" id="PF16327"/>
    </source>
</evidence>
<keyword evidence="6" id="KW-0201">Cytochrome c-type biogenesis</keyword>
<evidence type="ECO:0000256" key="6">
    <source>
        <dbReference type="ARBA" id="ARBA00022748"/>
    </source>
</evidence>
<proteinExistence type="inferred from homology"/>
<dbReference type="GO" id="GO:0005886">
    <property type="term" value="C:plasma membrane"/>
    <property type="evidence" value="ECO:0007669"/>
    <property type="project" value="UniProtKB-SubCell"/>
</dbReference>
<feature type="domain" description="Cytochrome c-type biogenesis protein CcmF C-terminal" evidence="12">
    <location>
        <begin position="316"/>
        <end position="640"/>
    </location>
</feature>
<evidence type="ECO:0000256" key="1">
    <source>
        <dbReference type="ARBA" id="ARBA00004429"/>
    </source>
</evidence>
<dbReference type="GO" id="GO:0017004">
    <property type="term" value="P:cytochrome complex assembly"/>
    <property type="evidence" value="ECO:0007669"/>
    <property type="project" value="UniProtKB-KW"/>
</dbReference>
<evidence type="ECO:0000313" key="13">
    <source>
        <dbReference type="EMBL" id="GCE04283.1"/>
    </source>
</evidence>
<evidence type="ECO:0000313" key="14">
    <source>
        <dbReference type="Proteomes" id="UP000287224"/>
    </source>
</evidence>
<gene>
    <name evidence="13" type="ORF">KDAU_16120</name>
</gene>
<reference evidence="14" key="1">
    <citation type="submission" date="2018-12" db="EMBL/GenBank/DDBJ databases">
        <title>Tengunoibacter tsumagoiensis gen. nov., sp. nov., Dictyobacter kobayashii sp. nov., D. alpinus sp. nov., and D. joshuensis sp. nov. and description of Dictyobacteraceae fam. nov. within the order Ktedonobacterales isolated from Tengu-no-mugimeshi.</title>
        <authorList>
            <person name="Wang C.M."/>
            <person name="Zheng Y."/>
            <person name="Sakai Y."/>
            <person name="Toyoda A."/>
            <person name="Minakuchi Y."/>
            <person name="Abe K."/>
            <person name="Yokota A."/>
            <person name="Yabe S."/>
        </authorList>
    </citation>
    <scope>NUCLEOTIDE SEQUENCE [LARGE SCALE GENOMIC DNA]</scope>
    <source>
        <strain evidence="14">S-27</strain>
    </source>
</reference>
<evidence type="ECO:0000256" key="7">
    <source>
        <dbReference type="ARBA" id="ARBA00022989"/>
    </source>
</evidence>
<feature type="transmembrane region" description="Helical" evidence="10">
    <location>
        <begin position="97"/>
        <end position="115"/>
    </location>
</feature>
<feature type="transmembrane region" description="Helical" evidence="10">
    <location>
        <begin position="426"/>
        <end position="443"/>
    </location>
</feature>
<evidence type="ECO:0000256" key="9">
    <source>
        <dbReference type="ARBA" id="ARBA00037230"/>
    </source>
</evidence>
<dbReference type="InterPro" id="IPR032523">
    <property type="entry name" value="CcmF_C"/>
</dbReference>
<evidence type="ECO:0000256" key="10">
    <source>
        <dbReference type="SAM" id="Phobius"/>
    </source>
</evidence>
<comment type="similarity">
    <text evidence="2">Belongs to the CcmF/CycK/Ccl1/NrfE/CcsA family.</text>
</comment>
<feature type="domain" description="Cytochrome c assembly protein" evidence="11">
    <location>
        <begin position="94"/>
        <end position="297"/>
    </location>
</feature>
<dbReference type="RefSeq" id="WP_126595454.1">
    <property type="nucleotide sequence ID" value="NZ_BIFQ01000001.1"/>
</dbReference>
<comment type="function">
    <text evidence="9">Required for the biogenesis of c-type cytochromes. Possible subunit of a heme lyase.</text>
</comment>
<dbReference type="OrthoDB" id="9761451at2"/>
<evidence type="ECO:0000256" key="3">
    <source>
        <dbReference type="ARBA" id="ARBA00022475"/>
    </source>
</evidence>
<keyword evidence="8 10" id="KW-0472">Membrane</keyword>
<feature type="transmembrane region" description="Helical" evidence="10">
    <location>
        <begin position="42"/>
        <end position="63"/>
    </location>
</feature>
<evidence type="ECO:0000256" key="8">
    <source>
        <dbReference type="ARBA" id="ARBA00023136"/>
    </source>
</evidence>
<dbReference type="InterPro" id="IPR003567">
    <property type="entry name" value="Cyt_c_biogenesis"/>
</dbReference>
<sequence>MYFSDLGIIALILALGFALYTIVAAVLGAVRSVPQLVTSAKRSLLVVTFFVLLASIALVVSFLTHDFGVNYVAQHSSLSMPWYFVTAAFYGGQEGSLLYWALVLSLFSALFVATSKRAPAPLIPYVMATLMGIEAFFLFMLSTLSNPFVRSTIAPKDGAGLNPLLMDPGMLVHPPMLLMGYMSFSLPFAFAVAALITGRLNAEWLRSIRRWMLAAWCLQTTGLVLGAWWAYHVLGWGGYWSWDPVENAALLPWLTATAFLHSTMVQERRGMLKVWNLFLVMASFALSIFGTFEVRSGLISSVHSFAYSDIGAYFFGFLAVVLLFSSGLFFFRLPHLRAEQEFDSVVSREGVFLLNNLLLVGITFAVLWGTLFPLISAAFRGQTMTMGPPFYDQVVAPLTVLLVLAMGIGPLLAWRRTSMAALWRNISVPAILAAVCAVILPIVGVTDVAANIGFTVCIFTAGAVFYEIWRGARVRHRHGENYLLAVYMLFQRYRQRYGGYVVHLGLVLLVAGIIGSHYFQQQKDATLKPGQEMNIAGYRFTYLGNIDEKNTDKETISSQVQIWRDGKLQNYIYPGRVIYSSYPDQPTSVIEIKTFGATDVYVYLADWQGAAQATIRVFINPLVPFVWWGGILMLIGGILCWWPVRPRARVKVARTANVVESEATEQKSPEVADGGVIA</sequence>
<protein>
    <submittedName>
        <fullName evidence="13">Cytochrome c biogenesis protein CcmF</fullName>
    </submittedName>
</protein>
<dbReference type="Pfam" id="PF01578">
    <property type="entry name" value="Cytochrom_C_asm"/>
    <property type="match status" value="1"/>
</dbReference>
<keyword evidence="14" id="KW-1185">Reference proteome</keyword>
<organism evidence="13 14">
    <name type="scientific">Dictyobacter aurantiacus</name>
    <dbReference type="NCBI Taxonomy" id="1936993"/>
    <lineage>
        <taxon>Bacteria</taxon>
        <taxon>Bacillati</taxon>
        <taxon>Chloroflexota</taxon>
        <taxon>Ktedonobacteria</taxon>
        <taxon>Ktedonobacterales</taxon>
        <taxon>Dictyobacteraceae</taxon>
        <taxon>Dictyobacter</taxon>
    </lineage>
</organism>